<dbReference type="EMBL" id="JPDN02000007">
    <property type="protein sequence ID" value="PON28463.1"/>
    <property type="molecule type" value="Genomic_DNA"/>
</dbReference>
<feature type="transmembrane region" description="Helical" evidence="2">
    <location>
        <begin position="191"/>
        <end position="212"/>
    </location>
</feature>
<accession>A0A2P4ZVZ9</accession>
<evidence type="ECO:0000256" key="1">
    <source>
        <dbReference type="SAM" id="MobiDB-lite"/>
    </source>
</evidence>
<feature type="signal peptide" evidence="3">
    <location>
        <begin position="1"/>
        <end position="22"/>
    </location>
</feature>
<keyword evidence="5" id="KW-1185">Reference proteome</keyword>
<name>A0A2P4ZVZ9_9HYPO</name>
<evidence type="ECO:0000313" key="5">
    <source>
        <dbReference type="Proteomes" id="UP000054821"/>
    </source>
</evidence>
<evidence type="ECO:0000256" key="2">
    <source>
        <dbReference type="SAM" id="Phobius"/>
    </source>
</evidence>
<feature type="region of interest" description="Disordered" evidence="1">
    <location>
        <begin position="146"/>
        <end position="185"/>
    </location>
</feature>
<dbReference type="RefSeq" id="XP_024406211.1">
    <property type="nucleotide sequence ID" value="XM_024549096.1"/>
</dbReference>
<proteinExistence type="predicted"/>
<organism evidence="4 5">
    <name type="scientific">Trichoderma gamsii</name>
    <dbReference type="NCBI Taxonomy" id="398673"/>
    <lineage>
        <taxon>Eukaryota</taxon>
        <taxon>Fungi</taxon>
        <taxon>Dikarya</taxon>
        <taxon>Ascomycota</taxon>
        <taxon>Pezizomycotina</taxon>
        <taxon>Sordariomycetes</taxon>
        <taxon>Hypocreomycetidae</taxon>
        <taxon>Hypocreales</taxon>
        <taxon>Hypocreaceae</taxon>
        <taxon>Trichoderma</taxon>
    </lineage>
</organism>
<evidence type="ECO:0000313" key="4">
    <source>
        <dbReference type="EMBL" id="PON28463.1"/>
    </source>
</evidence>
<keyword evidence="3" id="KW-0732">Signal</keyword>
<feature type="compositionally biased region" description="Low complexity" evidence="1">
    <location>
        <begin position="149"/>
        <end position="170"/>
    </location>
</feature>
<keyword evidence="2" id="KW-0472">Membrane</keyword>
<protein>
    <submittedName>
        <fullName evidence="4">Uncharacterized protein</fullName>
    </submittedName>
</protein>
<sequence>MSLLSRIVVAWLSFSLASFIAAIPTETTSSAPTATLAPRQTNILGWYSTDSTYSPYMCQGIATYCQTSTYAGCVNGSPCTPPITCISSSSYIQWKGGGTYGTTGCGPSPYQCYMVTMHPAPTDPTGIVSTFAQCDTAQPSILFRESPRATASSTSEPSISATSPTPTVASNQTSPASAHNTGSGLSKGAQAGIGVGATAGGTTIIVIIVLYWKNKKFRDQVNNIVNNIIGNHNKVDQGINGVK</sequence>
<evidence type="ECO:0000256" key="3">
    <source>
        <dbReference type="SAM" id="SignalP"/>
    </source>
</evidence>
<dbReference type="GeneID" id="36347429"/>
<keyword evidence="2" id="KW-0812">Transmembrane</keyword>
<keyword evidence="2" id="KW-1133">Transmembrane helix</keyword>
<gene>
    <name evidence="4" type="ORF">TGAM01_v202957</name>
</gene>
<feature type="chain" id="PRO_5015173138" evidence="3">
    <location>
        <begin position="23"/>
        <end position="243"/>
    </location>
</feature>
<dbReference type="Proteomes" id="UP000054821">
    <property type="component" value="Unassembled WGS sequence"/>
</dbReference>
<dbReference type="AlphaFoldDB" id="A0A2P4ZVZ9"/>
<reference evidence="4 5" key="1">
    <citation type="journal article" date="2016" name="Genome Announc.">
        <title>Draft Whole-Genome Sequence of Trichoderma gamsii T6085, a Promising Biocontrol Agent of Fusarium Head Blight on Wheat.</title>
        <authorList>
            <person name="Baroncelli R."/>
            <person name="Zapparata A."/>
            <person name="Piaggeschi G."/>
            <person name="Sarrocco S."/>
            <person name="Vannacci G."/>
        </authorList>
    </citation>
    <scope>NUCLEOTIDE SEQUENCE [LARGE SCALE GENOMIC DNA]</scope>
    <source>
        <strain evidence="4 5">T6085</strain>
    </source>
</reference>
<comment type="caution">
    <text evidence="4">The sequence shown here is derived from an EMBL/GenBank/DDBJ whole genome shotgun (WGS) entry which is preliminary data.</text>
</comment>
<feature type="compositionally biased region" description="Polar residues" evidence="1">
    <location>
        <begin position="171"/>
        <end position="184"/>
    </location>
</feature>